<feature type="region of interest" description="Disordered" evidence="1">
    <location>
        <begin position="13"/>
        <end position="38"/>
    </location>
</feature>
<evidence type="ECO:0000313" key="2">
    <source>
        <dbReference type="EMBL" id="EKG14266.1"/>
    </source>
</evidence>
<protein>
    <submittedName>
        <fullName evidence="2">Uncharacterized protein</fullName>
    </submittedName>
</protein>
<dbReference type="EMBL" id="AHHD01000362">
    <property type="protein sequence ID" value="EKG14266.1"/>
    <property type="molecule type" value="Genomic_DNA"/>
</dbReference>
<proteinExistence type="predicted"/>
<dbReference type="AlphaFoldDB" id="K2QWP3"/>
<dbReference type="HOGENOM" id="CLU_1993045_0_0_1"/>
<evidence type="ECO:0000256" key="1">
    <source>
        <dbReference type="SAM" id="MobiDB-lite"/>
    </source>
</evidence>
<evidence type="ECO:0000313" key="3">
    <source>
        <dbReference type="Proteomes" id="UP000007129"/>
    </source>
</evidence>
<dbReference type="Proteomes" id="UP000007129">
    <property type="component" value="Unassembled WGS sequence"/>
</dbReference>
<comment type="caution">
    <text evidence="2">The sequence shown here is derived from an EMBL/GenBank/DDBJ whole genome shotgun (WGS) entry which is preliminary data.</text>
</comment>
<sequence>MCAVSGGSPINGTFVSRDSQSGGRATSGHFTTASSHQCSMCGNSSISTCATPMPTKILGKDHMERGPLSRKVWEHLTDLCKKIGKLPGGYAERSIEAWPGDDSLKPYAISHRPSLRSSSCQDVES</sequence>
<name>K2QWP3_MACPH</name>
<dbReference type="InParanoid" id="K2QWP3"/>
<reference evidence="2 3" key="1">
    <citation type="journal article" date="2012" name="BMC Genomics">
        <title>Tools to kill: Genome of one of the most destructive plant pathogenic fungi Macrophomina phaseolina.</title>
        <authorList>
            <person name="Islam M.S."/>
            <person name="Haque M.S."/>
            <person name="Islam M.M."/>
            <person name="Emdad E.M."/>
            <person name="Halim A."/>
            <person name="Hossen Q.M.M."/>
            <person name="Hossain M.Z."/>
            <person name="Ahmed B."/>
            <person name="Rahim S."/>
            <person name="Rahman M.S."/>
            <person name="Alam M.M."/>
            <person name="Hou S."/>
            <person name="Wan X."/>
            <person name="Saito J.A."/>
            <person name="Alam M."/>
        </authorList>
    </citation>
    <scope>NUCLEOTIDE SEQUENCE [LARGE SCALE GENOMIC DNA]</scope>
    <source>
        <strain evidence="2 3">MS6</strain>
    </source>
</reference>
<organism evidence="2 3">
    <name type="scientific">Macrophomina phaseolina (strain MS6)</name>
    <name type="common">Charcoal rot fungus</name>
    <dbReference type="NCBI Taxonomy" id="1126212"/>
    <lineage>
        <taxon>Eukaryota</taxon>
        <taxon>Fungi</taxon>
        <taxon>Dikarya</taxon>
        <taxon>Ascomycota</taxon>
        <taxon>Pezizomycotina</taxon>
        <taxon>Dothideomycetes</taxon>
        <taxon>Dothideomycetes incertae sedis</taxon>
        <taxon>Botryosphaeriales</taxon>
        <taxon>Botryosphaeriaceae</taxon>
        <taxon>Macrophomina</taxon>
    </lineage>
</organism>
<accession>K2QWP3</accession>
<gene>
    <name evidence="2" type="ORF">MPH_08556</name>
</gene>
<dbReference type="VEuPathDB" id="FungiDB:MPH_08556"/>